<evidence type="ECO:0000313" key="1">
    <source>
        <dbReference type="EMBL" id="GLY65145.1"/>
    </source>
</evidence>
<reference evidence="1" key="1">
    <citation type="submission" date="2023-03" db="EMBL/GenBank/DDBJ databases">
        <title>Amycolatopsis taiwanensis NBRC 103393.</title>
        <authorList>
            <person name="Ichikawa N."/>
            <person name="Sato H."/>
            <person name="Tonouchi N."/>
        </authorList>
    </citation>
    <scope>NUCLEOTIDE SEQUENCE</scope>
    <source>
        <strain evidence="1">NBRC 103393</strain>
    </source>
</reference>
<keyword evidence="2" id="KW-1185">Reference proteome</keyword>
<protein>
    <submittedName>
        <fullName evidence="1">Uncharacterized protein</fullName>
    </submittedName>
</protein>
<gene>
    <name evidence="1" type="ORF">Atai01_17640</name>
</gene>
<name>A0A9W6QYF1_9PSEU</name>
<dbReference type="AlphaFoldDB" id="A0A9W6QYF1"/>
<organism evidence="1 2">
    <name type="scientific">Amycolatopsis taiwanensis</name>
    <dbReference type="NCBI Taxonomy" id="342230"/>
    <lineage>
        <taxon>Bacteria</taxon>
        <taxon>Bacillati</taxon>
        <taxon>Actinomycetota</taxon>
        <taxon>Actinomycetes</taxon>
        <taxon>Pseudonocardiales</taxon>
        <taxon>Pseudonocardiaceae</taxon>
        <taxon>Amycolatopsis</taxon>
    </lineage>
</organism>
<dbReference type="RefSeq" id="WP_027946695.1">
    <property type="nucleotide sequence ID" value="NZ_BSTI01000003.1"/>
</dbReference>
<sequence>MLIEIEAVPAYQPSWSKGLSLQECQAWAPEPPTAEQLDHLFVTRLGMLDIPPALTGTYAELQPSADSVQLAGAPVRVCAPEEVLSRLPARPRAKDIERAVHYAAVREALRRGRVPRAVAWFDHRIS</sequence>
<accession>A0A9W6QYF1</accession>
<dbReference type="Proteomes" id="UP001165136">
    <property type="component" value="Unassembled WGS sequence"/>
</dbReference>
<evidence type="ECO:0000313" key="2">
    <source>
        <dbReference type="Proteomes" id="UP001165136"/>
    </source>
</evidence>
<comment type="caution">
    <text evidence="1">The sequence shown here is derived from an EMBL/GenBank/DDBJ whole genome shotgun (WGS) entry which is preliminary data.</text>
</comment>
<proteinExistence type="predicted"/>
<dbReference type="EMBL" id="BSTI01000003">
    <property type="protein sequence ID" value="GLY65145.1"/>
    <property type="molecule type" value="Genomic_DNA"/>
</dbReference>